<keyword evidence="24" id="KW-1185">Reference proteome</keyword>
<dbReference type="FunFam" id="3.30.70.1230:FF:000022">
    <property type="entry name" value="Receptor-type adenylate cyclase GRESAG 4, putative"/>
    <property type="match status" value="1"/>
</dbReference>
<dbReference type="InterPro" id="IPR029787">
    <property type="entry name" value="Nucleotide_cyclase"/>
</dbReference>
<dbReference type="InterPro" id="IPR036310">
    <property type="entry name" value="Smp-1-like_sf"/>
</dbReference>
<dbReference type="GO" id="GO:0005524">
    <property type="term" value="F:ATP binding"/>
    <property type="evidence" value="ECO:0007669"/>
    <property type="project" value="UniProtKB-KW"/>
</dbReference>
<dbReference type="SUPFAM" id="SSF53822">
    <property type="entry name" value="Periplasmic binding protein-like I"/>
    <property type="match status" value="1"/>
</dbReference>
<dbReference type="Pfam" id="PF09149">
    <property type="entry name" value="DUF1935"/>
    <property type="match status" value="1"/>
</dbReference>
<evidence type="ECO:0000256" key="8">
    <source>
        <dbReference type="ARBA" id="ARBA00022723"/>
    </source>
</evidence>
<protein>
    <recommendedName>
        <fullName evidence="6">adenylate cyclase</fullName>
        <ecNumber evidence="6">4.6.1.1</ecNumber>
    </recommendedName>
    <alternativeName>
        <fullName evidence="18">ATP pyrophosphate-lyase</fullName>
    </alternativeName>
    <alternativeName>
        <fullName evidence="19">Adenylyl cyclase</fullName>
    </alternativeName>
</protein>
<evidence type="ECO:0000256" key="3">
    <source>
        <dbReference type="ARBA" id="ARBA00002708"/>
    </source>
</evidence>
<dbReference type="InterPro" id="IPR050697">
    <property type="entry name" value="Adenylyl/Guanylyl_Cyclase_3/4"/>
</dbReference>
<dbReference type="SUPFAM" id="SSF55073">
    <property type="entry name" value="Nucleotide cyclase"/>
    <property type="match status" value="1"/>
</dbReference>
<comment type="caution">
    <text evidence="23">The sequence shown here is derived from an EMBL/GenBank/DDBJ whole genome shotgun (WGS) entry which is preliminary data.</text>
</comment>
<dbReference type="Pfam" id="PF00211">
    <property type="entry name" value="Guanylate_cyc"/>
    <property type="match status" value="1"/>
</dbReference>
<keyword evidence="13" id="KW-0115">cAMP biosynthesis</keyword>
<keyword evidence="11" id="KW-0460">Magnesium</keyword>
<evidence type="ECO:0000256" key="21">
    <source>
        <dbReference type="SAM" id="Phobius"/>
    </source>
</evidence>
<evidence type="ECO:0000256" key="14">
    <source>
        <dbReference type="ARBA" id="ARBA00023136"/>
    </source>
</evidence>
<dbReference type="Proteomes" id="UP000038009">
    <property type="component" value="Unassembled WGS sequence"/>
</dbReference>
<comment type="function">
    <text evidence="3">Could act as a receptor for an unknown ligand.</text>
</comment>
<comment type="similarity">
    <text evidence="5">Belongs to the adenylyl cyclase class-3 family.</text>
</comment>
<sequence length="1327" mass="144568">MLASSDDEEISNYVSKIEALSSNITVIIPYTSGTLAFSSESTSTYFLSTDPATEMLALLMYALRIINPIKIGFVCTDLESSPLSMNIYTEFMRRMKALSRANDVVTYKAVSPELNDSAYSTFSKPLREVSKSCVFLFGPKSNSTLVVFEALMTDKSIDTRILVPWWLMEMVMKSYSKMESNNLPNLKPLYYIAVSTNYPHMEDTRWPLVKTITRIIGDGPFAHYLDSSADAVKLVAGWVSGQVVVNSLFMSNEDDKKSQADFQASMFDNREIIVGSNTFLGTFTPQCNIGGRMVLVHTLGKTSSKRTGLVYLSLETIPEADMILDSSQCNATDVELSISRLVQVGLLKYTSSSNRVASYLYDQAMNGGQTKISYNFHWRTLKVDGNLGHEGIEKAVAADPVAALTGPIPIPLGNTAVSSLLVMEPVYLTATLYQKDSNVIYLTPTNEQQWGVAAKMLVEKFSLGTVHCLARRTPTASSDQLNKAAKAVMESAGLTDIVTFGTNTKEFPFPTDGVMLLSGLRESDVPLLAAHMWTYPKVYAVILFDEFTALYTAVQAHFPALNTSTASRLLFVTNLPRWTAGGSDQPTNATGLTASFLAAITDPTYQTPAAMRAYLASRVLRLLSSSASLPSSSALKDALYHTQVLNVDDLKLGPFQMSNCSYSLSQSSFVCNNFTNGGATLLYVWSYERVLDSAVDTMAGPYTVSFDGGNANGPSTGSSSNSDAITGDTGSEWSRSKIMIIAVVASCTCFLVTVISVLLCLCCRGDSRDNRNAPKNPMHPVTLLFTDIESSTALWAMVPQAMAAAMKIHHSIVRELIVHYKCYEVKTIGDSFMIACADPFMAVQLARDTQLRLLKTNWGTTTIDDTYALLGKNGVRAARGGTAAPSAWNGLRVRIGVHCGMAEVQLDKVTKGYDYYGNTVNTAARTEALGIGGQVLCTESVVNALTAEQRSGVDLVSLGPQRLRGVAELVEMYELRVVEGRVFPSAAVNTNPLATVVSVESAGGAVRADNPMMEDSDDEKSSTPSSSEHVAEVLDVYFSAYSNRQKIKQLQRTCQCFSLPKLQRKMYPSDAAYLSALIQSVSSRTSAVIDFRRQFQETYAVKPLLNVESINSEGEFESTIHSPTDAKRKSRIFLNASSSSPNGASSTSHGLLILNSRRQSNGDTVLLLLDNDNMMLSEDETEKGKDRAVGASCTNLESCSSHSIPLEAPQFLNGEPSVSGDKISACFKEGNGKLFRVVDTALKRWAFYNDTKDLLMHVHFSLDQTSMVQWGPNVAGKVRYVATTGCYEGDLLVAPLETEVLLSGKVSTYSMRCHATSAESVGERQKK</sequence>
<evidence type="ECO:0000256" key="5">
    <source>
        <dbReference type="ARBA" id="ARBA00005381"/>
    </source>
</evidence>
<dbReference type="CDD" id="cd07302">
    <property type="entry name" value="CHD"/>
    <property type="match status" value="1"/>
</dbReference>
<keyword evidence="10" id="KW-0067">ATP-binding</keyword>
<dbReference type="InterPro" id="IPR015232">
    <property type="entry name" value="DUF1935"/>
</dbReference>
<evidence type="ECO:0000256" key="12">
    <source>
        <dbReference type="ARBA" id="ARBA00022989"/>
    </source>
</evidence>
<dbReference type="Pfam" id="PF25493">
    <property type="entry name" value="Peripla_BP_A-cyclase"/>
    <property type="match status" value="1"/>
</dbReference>
<dbReference type="PANTHER" id="PTHR43081">
    <property type="entry name" value="ADENYLATE CYCLASE, TERMINAL-DIFFERENTIATION SPECIFIC-RELATED"/>
    <property type="match status" value="1"/>
</dbReference>
<dbReference type="InterPro" id="IPR057398">
    <property type="entry name" value="GRESAG4.1/3_peripasmic_2"/>
</dbReference>
<accession>A0A0N0P457</accession>
<dbReference type="SMART" id="SM00044">
    <property type="entry name" value="CYCc"/>
    <property type="match status" value="1"/>
</dbReference>
<evidence type="ECO:0000256" key="2">
    <source>
        <dbReference type="ARBA" id="ARBA00001946"/>
    </source>
</evidence>
<feature type="domain" description="Guanylate cyclase" evidence="22">
    <location>
        <begin position="782"/>
        <end position="927"/>
    </location>
</feature>
<comment type="cofactor">
    <cofactor evidence="2">
        <name>Mg(2+)</name>
        <dbReference type="ChEBI" id="CHEBI:18420"/>
    </cofactor>
</comment>
<dbReference type="Gene3D" id="3.30.70.1230">
    <property type="entry name" value="Nucleotide cyclase"/>
    <property type="match status" value="1"/>
</dbReference>
<evidence type="ECO:0000256" key="11">
    <source>
        <dbReference type="ARBA" id="ARBA00022842"/>
    </source>
</evidence>
<keyword evidence="9" id="KW-0547">Nucleotide-binding</keyword>
<dbReference type="PANTHER" id="PTHR43081:SF1">
    <property type="entry name" value="ADENYLATE CYCLASE, TERMINAL-DIFFERENTIATION SPECIFIC"/>
    <property type="match status" value="1"/>
</dbReference>
<evidence type="ECO:0000313" key="24">
    <source>
        <dbReference type="Proteomes" id="UP000038009"/>
    </source>
</evidence>
<dbReference type="GO" id="GO:0016020">
    <property type="term" value="C:membrane"/>
    <property type="evidence" value="ECO:0007669"/>
    <property type="project" value="UniProtKB-SubCell"/>
</dbReference>
<dbReference type="Gene3D" id="2.60.40.1180">
    <property type="entry name" value="Golgi alpha-mannosidase II"/>
    <property type="match status" value="1"/>
</dbReference>
<evidence type="ECO:0000256" key="1">
    <source>
        <dbReference type="ARBA" id="ARBA00001593"/>
    </source>
</evidence>
<dbReference type="VEuPathDB" id="TriTrypDB:Lsey_0222_0080"/>
<dbReference type="GO" id="GO:0006171">
    <property type="term" value="P:cAMP biosynthetic process"/>
    <property type="evidence" value="ECO:0007669"/>
    <property type="project" value="UniProtKB-KW"/>
</dbReference>
<evidence type="ECO:0000256" key="18">
    <source>
        <dbReference type="ARBA" id="ARBA00032597"/>
    </source>
</evidence>
<feature type="transmembrane region" description="Helical" evidence="21">
    <location>
        <begin position="738"/>
        <end position="761"/>
    </location>
</feature>
<name>A0A0N0P457_LEPSE</name>
<keyword evidence="17" id="KW-0456">Lyase</keyword>
<organism evidence="23 24">
    <name type="scientific">Leptomonas seymouri</name>
    <dbReference type="NCBI Taxonomy" id="5684"/>
    <lineage>
        <taxon>Eukaryota</taxon>
        <taxon>Discoba</taxon>
        <taxon>Euglenozoa</taxon>
        <taxon>Kinetoplastea</taxon>
        <taxon>Metakinetoplastina</taxon>
        <taxon>Trypanosomatida</taxon>
        <taxon>Trypanosomatidae</taxon>
        <taxon>Leishmaniinae</taxon>
        <taxon>Leptomonas</taxon>
    </lineage>
</organism>
<evidence type="ECO:0000256" key="15">
    <source>
        <dbReference type="ARBA" id="ARBA00023170"/>
    </source>
</evidence>
<evidence type="ECO:0000256" key="19">
    <source>
        <dbReference type="ARBA" id="ARBA00032637"/>
    </source>
</evidence>
<evidence type="ECO:0000256" key="17">
    <source>
        <dbReference type="ARBA" id="ARBA00023239"/>
    </source>
</evidence>
<keyword evidence="8" id="KW-0479">Metal-binding</keyword>
<evidence type="ECO:0000256" key="6">
    <source>
        <dbReference type="ARBA" id="ARBA00012201"/>
    </source>
</evidence>
<dbReference type="GO" id="GO:0046872">
    <property type="term" value="F:metal ion binding"/>
    <property type="evidence" value="ECO:0007669"/>
    <property type="project" value="UniProtKB-KW"/>
</dbReference>
<evidence type="ECO:0000256" key="10">
    <source>
        <dbReference type="ARBA" id="ARBA00022840"/>
    </source>
</evidence>
<evidence type="ECO:0000313" key="23">
    <source>
        <dbReference type="EMBL" id="KPI84909.1"/>
    </source>
</evidence>
<gene>
    <name evidence="23" type="ORF">ABL78_6034</name>
</gene>
<feature type="region of interest" description="Disordered" evidence="20">
    <location>
        <begin position="1007"/>
        <end position="1027"/>
    </location>
</feature>
<evidence type="ECO:0000259" key="22">
    <source>
        <dbReference type="PROSITE" id="PS50125"/>
    </source>
</evidence>
<comment type="subcellular location">
    <subcellularLocation>
        <location evidence="4">Membrane</location>
        <topology evidence="4">Multi-pass membrane protein</topology>
    </subcellularLocation>
</comment>
<keyword evidence="15 23" id="KW-0675">Receptor</keyword>
<keyword evidence="12 21" id="KW-1133">Transmembrane helix</keyword>
<evidence type="ECO:0000256" key="13">
    <source>
        <dbReference type="ARBA" id="ARBA00022998"/>
    </source>
</evidence>
<dbReference type="OMA" id="QADWGST"/>
<dbReference type="GO" id="GO:0004016">
    <property type="term" value="F:adenylate cyclase activity"/>
    <property type="evidence" value="ECO:0007669"/>
    <property type="project" value="UniProtKB-EC"/>
</dbReference>
<dbReference type="EMBL" id="LJSK01000222">
    <property type="protein sequence ID" value="KPI84909.1"/>
    <property type="molecule type" value="Genomic_DNA"/>
</dbReference>
<proteinExistence type="inferred from homology"/>
<evidence type="ECO:0000256" key="4">
    <source>
        <dbReference type="ARBA" id="ARBA00004141"/>
    </source>
</evidence>
<dbReference type="OrthoDB" id="2021138at2759"/>
<dbReference type="EC" id="4.6.1.1" evidence="6"/>
<dbReference type="InterPro" id="IPR001054">
    <property type="entry name" value="A/G_cyclase"/>
</dbReference>
<keyword evidence="16" id="KW-0325">Glycoprotein</keyword>
<evidence type="ECO:0000256" key="20">
    <source>
        <dbReference type="SAM" id="MobiDB-lite"/>
    </source>
</evidence>
<evidence type="ECO:0000256" key="9">
    <source>
        <dbReference type="ARBA" id="ARBA00022741"/>
    </source>
</evidence>
<keyword evidence="7 21" id="KW-0812">Transmembrane</keyword>
<dbReference type="PROSITE" id="PS50125">
    <property type="entry name" value="GUANYLATE_CYCLASE_2"/>
    <property type="match status" value="1"/>
</dbReference>
<reference evidence="23 24" key="1">
    <citation type="journal article" date="2015" name="PLoS Pathog.">
        <title>Leptomonas seymouri: Adaptations to the Dixenous Life Cycle Analyzed by Genome Sequencing, Transcriptome Profiling and Co-infection with Leishmania donovani.</title>
        <authorList>
            <person name="Kraeva N."/>
            <person name="Butenko A."/>
            <person name="Hlavacova J."/>
            <person name="Kostygov A."/>
            <person name="Myskova J."/>
            <person name="Grybchuk D."/>
            <person name="Lestinova T."/>
            <person name="Votypka J."/>
            <person name="Volf P."/>
            <person name="Opperdoes F."/>
            <person name="Flegontov P."/>
            <person name="Lukes J."/>
            <person name="Yurchenko V."/>
        </authorList>
    </citation>
    <scope>NUCLEOTIDE SEQUENCE [LARGE SCALE GENOMIC DNA]</scope>
    <source>
        <strain evidence="23 24">ATCC 30220</strain>
    </source>
</reference>
<keyword evidence="14 21" id="KW-0472">Membrane</keyword>
<evidence type="ECO:0000256" key="7">
    <source>
        <dbReference type="ARBA" id="ARBA00022692"/>
    </source>
</evidence>
<comment type="catalytic activity">
    <reaction evidence="1">
        <text>ATP = 3',5'-cyclic AMP + diphosphate</text>
        <dbReference type="Rhea" id="RHEA:15389"/>
        <dbReference type="ChEBI" id="CHEBI:30616"/>
        <dbReference type="ChEBI" id="CHEBI:33019"/>
        <dbReference type="ChEBI" id="CHEBI:58165"/>
        <dbReference type="EC" id="4.6.1.1"/>
    </reaction>
</comment>
<dbReference type="SUPFAM" id="SSF101601">
    <property type="entry name" value="Smp-1-like"/>
    <property type="match status" value="1"/>
</dbReference>
<evidence type="ECO:0000256" key="16">
    <source>
        <dbReference type="ARBA" id="ARBA00023180"/>
    </source>
</evidence>
<dbReference type="InterPro" id="IPR028082">
    <property type="entry name" value="Peripla_BP_I"/>
</dbReference>
<dbReference type="GO" id="GO:0035556">
    <property type="term" value="P:intracellular signal transduction"/>
    <property type="evidence" value="ECO:0007669"/>
    <property type="project" value="InterPro"/>
</dbReference>
<dbReference type="InterPro" id="IPR013780">
    <property type="entry name" value="Glyco_hydro_b"/>
</dbReference>